<dbReference type="VEuPathDB" id="TrichDB:TVAG_175670"/>
<dbReference type="eggNOG" id="ENOG502QTBX">
    <property type="taxonomic scope" value="Eukaryota"/>
</dbReference>
<keyword evidence="7 8" id="KW-0624">Polysaccharide degradation</keyword>
<dbReference type="STRING" id="5722.A2F5N5"/>
<evidence type="ECO:0000313" key="9">
    <source>
        <dbReference type="EMBL" id="EAX99798.1"/>
    </source>
</evidence>
<dbReference type="InterPro" id="IPR018238">
    <property type="entry name" value="Glyco_hydro_14_CS"/>
</dbReference>
<dbReference type="RefSeq" id="XP_001312728.1">
    <property type="nucleotide sequence ID" value="XM_001312727.1"/>
</dbReference>
<dbReference type="OMA" id="TADNMKF"/>
<organism evidence="9 10">
    <name type="scientific">Trichomonas vaginalis (strain ATCC PRA-98 / G3)</name>
    <dbReference type="NCBI Taxonomy" id="412133"/>
    <lineage>
        <taxon>Eukaryota</taxon>
        <taxon>Metamonada</taxon>
        <taxon>Parabasalia</taxon>
        <taxon>Trichomonadida</taxon>
        <taxon>Trichomonadidae</taxon>
        <taxon>Trichomonas</taxon>
    </lineage>
</organism>
<dbReference type="SUPFAM" id="SSF51445">
    <property type="entry name" value="(Trans)glycosidases"/>
    <property type="match status" value="1"/>
</dbReference>
<keyword evidence="4 8" id="KW-0378">Hydrolase</keyword>
<keyword evidence="10" id="KW-1185">Reference proteome</keyword>
<dbReference type="InParanoid" id="A2F5N5"/>
<dbReference type="GO" id="GO:0000272">
    <property type="term" value="P:polysaccharide catabolic process"/>
    <property type="evidence" value="ECO:0007669"/>
    <property type="project" value="UniProtKB-KW"/>
</dbReference>
<dbReference type="PANTHER" id="PTHR31352">
    <property type="entry name" value="BETA-AMYLASE 1, CHLOROPLASTIC"/>
    <property type="match status" value="1"/>
</dbReference>
<evidence type="ECO:0000256" key="5">
    <source>
        <dbReference type="ARBA" id="ARBA00023277"/>
    </source>
</evidence>
<dbReference type="Gene3D" id="3.20.20.80">
    <property type="entry name" value="Glycosidases"/>
    <property type="match status" value="1"/>
</dbReference>
<evidence type="ECO:0000256" key="4">
    <source>
        <dbReference type="ARBA" id="ARBA00022801"/>
    </source>
</evidence>
<reference evidence="9" key="1">
    <citation type="submission" date="2006-10" db="EMBL/GenBank/DDBJ databases">
        <authorList>
            <person name="Amadeo P."/>
            <person name="Zhao Q."/>
            <person name="Wortman J."/>
            <person name="Fraser-Liggett C."/>
            <person name="Carlton J."/>
        </authorList>
    </citation>
    <scope>NUCLEOTIDE SEQUENCE</scope>
    <source>
        <strain evidence="9">G3</strain>
    </source>
</reference>
<evidence type="ECO:0000256" key="2">
    <source>
        <dbReference type="ARBA" id="ARBA00005652"/>
    </source>
</evidence>
<sequence length="428" mass="49023">MLSLFASHAQSRANFYVMATLNLLDGNQNFVNQGQFEGYLNRLRDAGVDGIMIDVWWGRTERSEGNYVWSGYQRAFDLIKSRNMKIIPVFSFHQCGGNVGDDCAIYLPDFIRNSNKNPFFYDQDGKVDQEYISIAYDDIAVTPAGRTPLQCYKDWMNSFKQTFNNYLNDGSIVELEIGLGACGELRYPSYQAWKGWSYPGCGEFQSYDSEFTKQLQQDAVAAGHSDWGHHPYNVGDWNTQPGGSEFWRDGTSNGWSSAYGRWYISWYASKLNTHGDKVLQIAREIFPTTHLSAKISGIHWWYMTSCHCAEATAGFNNFYDYDGYRDMMAIFKKHNVDVCFTCLEMTAGGNSSNPPYLVGQILNDAKWAGLNFEGENALAVYDWGSYQRCIDWKNKGLKTFTYLRMCDTLVYNNDNYNTFKGFVQQMHN</sequence>
<protein>
    <recommendedName>
        <fullName evidence="3 8">Beta-amylase</fullName>
        <ecNumber evidence="3 8">3.2.1.2</ecNumber>
    </recommendedName>
</protein>
<evidence type="ECO:0000313" key="10">
    <source>
        <dbReference type="Proteomes" id="UP000001542"/>
    </source>
</evidence>
<evidence type="ECO:0000256" key="6">
    <source>
        <dbReference type="ARBA" id="ARBA00023295"/>
    </source>
</evidence>
<dbReference type="VEuPathDB" id="TrichDB:TVAGG3_1055680"/>
<gene>
    <name evidence="9" type="ORF">TVAG_175670</name>
</gene>
<evidence type="ECO:0000256" key="7">
    <source>
        <dbReference type="ARBA" id="ARBA00023326"/>
    </source>
</evidence>
<evidence type="ECO:0000256" key="3">
    <source>
        <dbReference type="ARBA" id="ARBA00012594"/>
    </source>
</evidence>
<evidence type="ECO:0000256" key="8">
    <source>
        <dbReference type="RuleBase" id="RU000509"/>
    </source>
</evidence>
<dbReference type="EMBL" id="DS113625">
    <property type="protein sequence ID" value="EAX99798.1"/>
    <property type="molecule type" value="Genomic_DNA"/>
</dbReference>
<dbReference type="Pfam" id="PF01373">
    <property type="entry name" value="Glyco_hydro_14"/>
    <property type="match status" value="1"/>
</dbReference>
<dbReference type="InterPro" id="IPR001554">
    <property type="entry name" value="Glyco_hydro_14"/>
</dbReference>
<keyword evidence="6 8" id="KW-0326">Glycosidase</keyword>
<dbReference type="PROSITE" id="PS00506">
    <property type="entry name" value="BETA_AMYLASE_1"/>
    <property type="match status" value="1"/>
</dbReference>
<reference evidence="9" key="2">
    <citation type="journal article" date="2007" name="Science">
        <title>Draft genome sequence of the sexually transmitted pathogen Trichomonas vaginalis.</title>
        <authorList>
            <person name="Carlton J.M."/>
            <person name="Hirt R.P."/>
            <person name="Silva J.C."/>
            <person name="Delcher A.L."/>
            <person name="Schatz M."/>
            <person name="Zhao Q."/>
            <person name="Wortman J.R."/>
            <person name="Bidwell S.L."/>
            <person name="Alsmark U.C.M."/>
            <person name="Besteiro S."/>
            <person name="Sicheritz-Ponten T."/>
            <person name="Noel C.J."/>
            <person name="Dacks J.B."/>
            <person name="Foster P.G."/>
            <person name="Simillion C."/>
            <person name="Van de Peer Y."/>
            <person name="Miranda-Saavedra D."/>
            <person name="Barton G.J."/>
            <person name="Westrop G.D."/>
            <person name="Mueller S."/>
            <person name="Dessi D."/>
            <person name="Fiori P.L."/>
            <person name="Ren Q."/>
            <person name="Paulsen I."/>
            <person name="Zhang H."/>
            <person name="Bastida-Corcuera F.D."/>
            <person name="Simoes-Barbosa A."/>
            <person name="Brown M.T."/>
            <person name="Hayes R.D."/>
            <person name="Mukherjee M."/>
            <person name="Okumura C.Y."/>
            <person name="Schneider R."/>
            <person name="Smith A.J."/>
            <person name="Vanacova S."/>
            <person name="Villalvazo M."/>
            <person name="Haas B.J."/>
            <person name="Pertea M."/>
            <person name="Feldblyum T.V."/>
            <person name="Utterback T.R."/>
            <person name="Shu C.L."/>
            <person name="Osoegawa K."/>
            <person name="de Jong P.J."/>
            <person name="Hrdy I."/>
            <person name="Horvathova L."/>
            <person name="Zubacova Z."/>
            <person name="Dolezal P."/>
            <person name="Malik S.B."/>
            <person name="Logsdon J.M. Jr."/>
            <person name="Henze K."/>
            <person name="Gupta A."/>
            <person name="Wang C.C."/>
            <person name="Dunne R.L."/>
            <person name="Upcroft J.A."/>
            <person name="Upcroft P."/>
            <person name="White O."/>
            <person name="Salzberg S.L."/>
            <person name="Tang P."/>
            <person name="Chiu C.-H."/>
            <person name="Lee Y.-S."/>
            <person name="Embley T.M."/>
            <person name="Coombs G.H."/>
            <person name="Mottram J.C."/>
            <person name="Tachezy J."/>
            <person name="Fraser-Liggett C.M."/>
            <person name="Johnson P.J."/>
        </authorList>
    </citation>
    <scope>NUCLEOTIDE SEQUENCE [LARGE SCALE GENOMIC DNA]</scope>
    <source>
        <strain evidence="9">G3</strain>
    </source>
</reference>
<dbReference type="SMR" id="A2F5N5"/>
<dbReference type="PANTHER" id="PTHR31352:SF1">
    <property type="entry name" value="BETA-AMYLASE 3, CHLOROPLASTIC"/>
    <property type="match status" value="1"/>
</dbReference>
<dbReference type="GO" id="GO:0016161">
    <property type="term" value="F:beta-amylase activity"/>
    <property type="evidence" value="ECO:0000318"/>
    <property type="project" value="GO_Central"/>
</dbReference>
<dbReference type="PRINTS" id="PR00750">
    <property type="entry name" value="BETAAMYLASE"/>
</dbReference>
<comment type="catalytic activity">
    <reaction evidence="1 8">
        <text>Hydrolysis of (1-&gt;4)-alpha-D-glucosidic linkages in polysaccharides so as to remove successive maltose units from the non-reducing ends of the chains.</text>
        <dbReference type="EC" id="3.2.1.2"/>
    </reaction>
</comment>
<comment type="similarity">
    <text evidence="2 8">Belongs to the glycosyl hydrolase 14 family.</text>
</comment>
<dbReference type="AlphaFoldDB" id="A2F5N5"/>
<name>A2F5N5_TRIV3</name>
<proteinExistence type="inferred from homology"/>
<dbReference type="EC" id="3.2.1.2" evidence="3 8"/>
<evidence type="ECO:0000256" key="1">
    <source>
        <dbReference type="ARBA" id="ARBA00000546"/>
    </source>
</evidence>
<dbReference type="KEGG" id="tva:4757616"/>
<dbReference type="Proteomes" id="UP000001542">
    <property type="component" value="Unassembled WGS sequence"/>
</dbReference>
<dbReference type="InterPro" id="IPR017853">
    <property type="entry name" value="GH"/>
</dbReference>
<dbReference type="OrthoDB" id="1660156at2759"/>
<accession>A2F5N5</accession>
<keyword evidence="5 8" id="KW-0119">Carbohydrate metabolism</keyword>